<organism evidence="4 5">
    <name type="scientific">Ramlibacter monticola</name>
    <dbReference type="NCBI Taxonomy" id="1926872"/>
    <lineage>
        <taxon>Bacteria</taxon>
        <taxon>Pseudomonadati</taxon>
        <taxon>Pseudomonadota</taxon>
        <taxon>Betaproteobacteria</taxon>
        <taxon>Burkholderiales</taxon>
        <taxon>Comamonadaceae</taxon>
        <taxon>Ramlibacter</taxon>
    </lineage>
</organism>
<comment type="caution">
    <text evidence="4">The sequence shown here is derived from an EMBL/GenBank/DDBJ whole genome shotgun (WGS) entry which is preliminary data.</text>
</comment>
<accession>A0A936YX84</accession>
<keyword evidence="5" id="KW-1185">Reference proteome</keyword>
<dbReference type="AlphaFoldDB" id="A0A936YX84"/>
<name>A0A936YX84_9BURK</name>
<dbReference type="Proteomes" id="UP000599109">
    <property type="component" value="Unassembled WGS sequence"/>
</dbReference>
<dbReference type="PIRSF" id="PIRSF006386">
    <property type="entry name" value="HCCAis_GSTk"/>
    <property type="match status" value="1"/>
</dbReference>
<dbReference type="PANTHER" id="PTHR42943:SF2">
    <property type="entry name" value="GLUTATHIONE S-TRANSFERASE KAPPA 1"/>
    <property type="match status" value="1"/>
</dbReference>
<dbReference type="InterPro" id="IPR051924">
    <property type="entry name" value="GST_Kappa/NadH"/>
</dbReference>
<dbReference type="EC" id="5.99.1.4" evidence="1"/>
<gene>
    <name evidence="4" type="ORF">JJ685_03935</name>
</gene>
<comment type="catalytic activity">
    <reaction evidence="1">
        <text>2-hydroxychromene-2-carboxylate = (3E)-4-(2-hydroxyphenyl)-2-oxobut-3-enoate</text>
        <dbReference type="Rhea" id="RHEA:27401"/>
        <dbReference type="ChEBI" id="CHEBI:59350"/>
        <dbReference type="ChEBI" id="CHEBI:59353"/>
        <dbReference type="EC" id="5.99.1.4"/>
    </reaction>
</comment>
<dbReference type="Gene3D" id="3.40.30.10">
    <property type="entry name" value="Glutaredoxin"/>
    <property type="match status" value="1"/>
</dbReference>
<reference evidence="4 5" key="1">
    <citation type="journal article" date="2017" name="Int. J. Syst. Evol. Microbiol.">
        <title>Ramlibacter monticola sp. nov., isolated from forest soil.</title>
        <authorList>
            <person name="Chaudhary D.K."/>
            <person name="Kim J."/>
        </authorList>
    </citation>
    <scope>NUCLEOTIDE SEQUENCE [LARGE SCALE GENOMIC DNA]</scope>
    <source>
        <strain evidence="4 5">KACC 19175</strain>
    </source>
</reference>
<dbReference type="CDD" id="cd03022">
    <property type="entry name" value="DsbA_HCCA_Iso"/>
    <property type="match status" value="1"/>
</dbReference>
<dbReference type="GO" id="GO:0006749">
    <property type="term" value="P:glutathione metabolic process"/>
    <property type="evidence" value="ECO:0007669"/>
    <property type="project" value="TreeGrafter"/>
</dbReference>
<dbReference type="PANTHER" id="PTHR42943">
    <property type="entry name" value="GLUTATHIONE S-TRANSFERASE KAPPA"/>
    <property type="match status" value="1"/>
</dbReference>
<feature type="active site" description="Nucleophile" evidence="2">
    <location>
        <position position="13"/>
    </location>
</feature>
<dbReference type="InterPro" id="IPR001853">
    <property type="entry name" value="DSBA-like_thioredoxin_dom"/>
</dbReference>
<dbReference type="GO" id="GO:0004364">
    <property type="term" value="F:glutathione transferase activity"/>
    <property type="evidence" value="ECO:0007669"/>
    <property type="project" value="TreeGrafter"/>
</dbReference>
<evidence type="ECO:0000256" key="1">
    <source>
        <dbReference type="PIRNR" id="PIRNR006386"/>
    </source>
</evidence>
<sequence length="202" mass="22073">MPAPLVFHFDFISPYGYFASLRVEELAARHDRTVDWRPMLLGVSVLKVMGLKPLLDTPLKGDYIRHDVRRHARRHGLQLGRDLEAPVGSPLPAARAFCWVRQHRPALQGPVAHALYHAYWAEGRDLSTPEALAGIALPQDLDPAELAGAAAGEEAAALLREMVAASLAAGVFGSPTLVVDGEPFWGADRLADVDEWLRCGGW</sequence>
<dbReference type="Pfam" id="PF01323">
    <property type="entry name" value="DSBA"/>
    <property type="match status" value="1"/>
</dbReference>
<evidence type="ECO:0000259" key="3">
    <source>
        <dbReference type="Pfam" id="PF01323"/>
    </source>
</evidence>
<dbReference type="InterPro" id="IPR044087">
    <property type="entry name" value="NahD-like"/>
</dbReference>
<protein>
    <recommendedName>
        <fullName evidence="1">2-hydroxychromene-2-carboxylate isomerase</fullName>
        <ecNumber evidence="1">5.99.1.4</ecNumber>
    </recommendedName>
</protein>
<dbReference type="InterPro" id="IPR036249">
    <property type="entry name" value="Thioredoxin-like_sf"/>
</dbReference>
<evidence type="ECO:0000256" key="2">
    <source>
        <dbReference type="PIRSR" id="PIRSR006386-1"/>
    </source>
</evidence>
<feature type="domain" description="DSBA-like thioredoxin" evidence="3">
    <location>
        <begin position="5"/>
        <end position="195"/>
    </location>
</feature>
<dbReference type="GO" id="GO:0018845">
    <property type="term" value="F:2-hydroxychromene-2-carboxylate isomerase activity"/>
    <property type="evidence" value="ECO:0007669"/>
    <property type="project" value="UniProtKB-UniRule"/>
</dbReference>
<dbReference type="GO" id="GO:1901170">
    <property type="term" value="P:naphthalene catabolic process"/>
    <property type="evidence" value="ECO:0007669"/>
    <property type="project" value="InterPro"/>
</dbReference>
<evidence type="ECO:0000313" key="4">
    <source>
        <dbReference type="EMBL" id="MBL0390282.1"/>
    </source>
</evidence>
<dbReference type="GO" id="GO:0004602">
    <property type="term" value="F:glutathione peroxidase activity"/>
    <property type="evidence" value="ECO:0007669"/>
    <property type="project" value="TreeGrafter"/>
</dbReference>
<proteinExistence type="inferred from homology"/>
<dbReference type="SUPFAM" id="SSF52833">
    <property type="entry name" value="Thioredoxin-like"/>
    <property type="match status" value="1"/>
</dbReference>
<dbReference type="RefSeq" id="WP_201672883.1">
    <property type="nucleotide sequence ID" value="NZ_JAEQNE010000001.1"/>
</dbReference>
<keyword evidence="1 4" id="KW-0413">Isomerase</keyword>
<comment type="similarity">
    <text evidence="1">Belongs to the GST superfamily. NadH family.</text>
</comment>
<dbReference type="InterPro" id="IPR014440">
    <property type="entry name" value="HCCAis_GSTk"/>
</dbReference>
<dbReference type="EMBL" id="JAEQNE010000001">
    <property type="protein sequence ID" value="MBL0390282.1"/>
    <property type="molecule type" value="Genomic_DNA"/>
</dbReference>
<evidence type="ECO:0000313" key="5">
    <source>
        <dbReference type="Proteomes" id="UP000599109"/>
    </source>
</evidence>